<accession>G2NWT9</accession>
<organism evidence="2 3">
    <name type="scientific">Streptomyces violaceusniger (strain Tu 4113)</name>
    <dbReference type="NCBI Taxonomy" id="653045"/>
    <lineage>
        <taxon>Bacteria</taxon>
        <taxon>Bacillati</taxon>
        <taxon>Actinomycetota</taxon>
        <taxon>Actinomycetes</taxon>
        <taxon>Kitasatosporales</taxon>
        <taxon>Streptomycetaceae</taxon>
        <taxon>Streptomyces</taxon>
        <taxon>Streptomyces violaceusniger group</taxon>
    </lineage>
</organism>
<evidence type="ECO:0000313" key="3">
    <source>
        <dbReference type="Proteomes" id="UP000008703"/>
    </source>
</evidence>
<dbReference type="KEGG" id="svl:Strvi_7789"/>
<dbReference type="Proteomes" id="UP000008703">
    <property type="component" value="Chromosome"/>
</dbReference>
<sequence length="102" mass="10194">MGGDSPSVDLKVVEPFPRAEISDGVIPATGLVKGSSGESGPASVAARPSIVAATGTSLDGQTGPLIGPEATPVPDYRGSTDPRTVSEVLKLSRKLAPLGDGR</sequence>
<dbReference type="HOGENOM" id="CLU_2275989_0_0_11"/>
<reference evidence="2" key="1">
    <citation type="submission" date="2011-08" db="EMBL/GenBank/DDBJ databases">
        <title>Complete sequence of chromosome of Streptomyces violaceusniger Tu 4113.</title>
        <authorList>
            <consortium name="US DOE Joint Genome Institute"/>
            <person name="Lucas S."/>
            <person name="Han J."/>
            <person name="Lapidus A."/>
            <person name="Cheng J.-F."/>
            <person name="Goodwin L."/>
            <person name="Pitluck S."/>
            <person name="Peters L."/>
            <person name="Ivanova N."/>
            <person name="Daligault H."/>
            <person name="Detter J.C."/>
            <person name="Han C."/>
            <person name="Tapia R."/>
            <person name="Land M."/>
            <person name="Hauser L."/>
            <person name="Kyrpides N."/>
            <person name="Ivanova N."/>
            <person name="Pagani I."/>
            <person name="Hagen A."/>
            <person name="Katz L."/>
            <person name="Fiedler H.-P."/>
            <person name="Keasling J."/>
            <person name="Fortman J."/>
            <person name="Woyke T."/>
        </authorList>
    </citation>
    <scope>NUCLEOTIDE SEQUENCE [LARGE SCALE GENOMIC DNA]</scope>
    <source>
        <strain evidence="2">Tu 4113</strain>
    </source>
</reference>
<feature type="region of interest" description="Disordered" evidence="1">
    <location>
        <begin position="55"/>
        <end position="84"/>
    </location>
</feature>
<proteinExistence type="predicted"/>
<name>G2NWT9_STRV4</name>
<gene>
    <name evidence="2" type="ORF">Strvi_7789</name>
</gene>
<evidence type="ECO:0000313" key="2">
    <source>
        <dbReference type="EMBL" id="AEM87123.1"/>
    </source>
</evidence>
<keyword evidence="3" id="KW-1185">Reference proteome</keyword>
<evidence type="ECO:0000256" key="1">
    <source>
        <dbReference type="SAM" id="MobiDB-lite"/>
    </source>
</evidence>
<dbReference type="AlphaFoldDB" id="G2NWT9"/>
<dbReference type="EMBL" id="CP002994">
    <property type="protein sequence ID" value="AEM87123.1"/>
    <property type="molecule type" value="Genomic_DNA"/>
</dbReference>
<protein>
    <submittedName>
        <fullName evidence="2">Uncharacterized protein</fullName>
    </submittedName>
</protein>